<evidence type="ECO:0000256" key="5">
    <source>
        <dbReference type="ARBA" id="ARBA00023274"/>
    </source>
</evidence>
<dbReference type="InterPro" id="IPR007379">
    <property type="entry name" value="Tim44-like_dom"/>
</dbReference>
<evidence type="ECO:0000256" key="6">
    <source>
        <dbReference type="ARBA" id="ARBA00038073"/>
    </source>
</evidence>
<dbReference type="InterPro" id="IPR032710">
    <property type="entry name" value="NTF2-like_dom_sf"/>
</dbReference>
<dbReference type="Gene3D" id="3.10.450.240">
    <property type="match status" value="1"/>
</dbReference>
<keyword evidence="2" id="KW-0809">Transit peptide</keyword>
<dbReference type="AlphaFoldDB" id="A0A8D2MRD9"/>
<organism evidence="11 12">
    <name type="scientific">Zonotrichia albicollis</name>
    <name type="common">White-throated sparrow</name>
    <name type="synonym">Fringilla albicollis</name>
    <dbReference type="NCBI Taxonomy" id="44394"/>
    <lineage>
        <taxon>Eukaryota</taxon>
        <taxon>Metazoa</taxon>
        <taxon>Chordata</taxon>
        <taxon>Craniata</taxon>
        <taxon>Vertebrata</taxon>
        <taxon>Euteleostomi</taxon>
        <taxon>Archelosauria</taxon>
        <taxon>Archosauria</taxon>
        <taxon>Dinosauria</taxon>
        <taxon>Saurischia</taxon>
        <taxon>Theropoda</taxon>
        <taxon>Coelurosauria</taxon>
        <taxon>Aves</taxon>
        <taxon>Neognathae</taxon>
        <taxon>Neoaves</taxon>
        <taxon>Telluraves</taxon>
        <taxon>Australaves</taxon>
        <taxon>Passeriformes</taxon>
        <taxon>Passerellidae</taxon>
        <taxon>Zonotrichia</taxon>
    </lineage>
</organism>
<reference evidence="11" key="1">
    <citation type="submission" date="2025-08" db="UniProtKB">
        <authorList>
            <consortium name="Ensembl"/>
        </authorList>
    </citation>
    <scope>IDENTIFICATION</scope>
</reference>
<dbReference type="GO" id="GO:0005840">
    <property type="term" value="C:ribosome"/>
    <property type="evidence" value="ECO:0007669"/>
    <property type="project" value="UniProtKB-KW"/>
</dbReference>
<accession>A0A8D2MRD9</accession>
<evidence type="ECO:0000313" key="11">
    <source>
        <dbReference type="Ensembl" id="ENSZALP00000010354.1"/>
    </source>
</evidence>
<name>A0A8D2MRD9_ZONAL</name>
<comment type="subcellular location">
    <subcellularLocation>
        <location evidence="1">Mitochondrion</location>
    </subcellularLocation>
</comment>
<sequence length="393" mass="43870">MRLPVLPVWTDAGTPLTVALGLHGLGGDWHSAPRGSRFWGDTGSGTPLAGLPVLPVQGDDGSQISQCTQTGGQSWSGAPILGHPGFPLCSLYFSLFLTIPSPTRFIFVKSETLLFKKDKLVLSQGESEQGVERASRDLGRGRAAPVGELIPGVLSEVFPFPLFIPWALSLLLSCFSPTPAEIMDPYVPPEGDARMTSLSKDGVKQQMQKLRQTAASQLALRKIKDHDPDFSTKTFPEKAQEIFIEAHNSLANFNKQKLHSLVTERCYPDMVRGNRYKTIRWRFLESLEPPRVVHVRCEGILNRGNLYGQVTVRMHSRQILAIYDRFGRLMYGGEEIPKDVLEYVVFERYLVNPYGTWRMHGKIVPEWAPPKEPIIKTVMIPAPDPSQEHETAK</sequence>
<dbReference type="PANTHER" id="PTHR28554">
    <property type="entry name" value="39S RIBOSOMAL PROTEIN L45, MITOCHONDRIAL"/>
    <property type="match status" value="1"/>
</dbReference>
<evidence type="ECO:0000259" key="10">
    <source>
        <dbReference type="SMART" id="SM00978"/>
    </source>
</evidence>
<dbReference type="Ensembl" id="ENSZALT00000014321.1">
    <property type="protein sequence ID" value="ENSZALP00000010354.1"/>
    <property type="gene ID" value="ENSZALG00000008736.1"/>
</dbReference>
<gene>
    <name evidence="11" type="primary">MRPL45</name>
</gene>
<keyword evidence="3" id="KW-0689">Ribosomal protein</keyword>
<protein>
    <recommendedName>
        <fullName evidence="7">Large ribosomal subunit protein mL45</fullName>
    </recommendedName>
    <alternativeName>
        <fullName evidence="8">39S ribosomal protein L45, mitochondrial</fullName>
    </alternativeName>
</protein>
<dbReference type="PANTHER" id="PTHR28554:SF1">
    <property type="entry name" value="LARGE RIBOSOMAL SUBUNIT PROTEIN ML45"/>
    <property type="match status" value="1"/>
</dbReference>
<dbReference type="InterPro" id="IPR051975">
    <property type="entry name" value="mtLSU_mL45"/>
</dbReference>
<proteinExistence type="inferred from homology"/>
<evidence type="ECO:0000256" key="9">
    <source>
        <dbReference type="ARBA" id="ARBA00045355"/>
    </source>
</evidence>
<dbReference type="GO" id="GO:0005739">
    <property type="term" value="C:mitochondrion"/>
    <property type="evidence" value="ECO:0007669"/>
    <property type="project" value="UniProtKB-SubCell"/>
</dbReference>
<dbReference type="Proteomes" id="UP000694413">
    <property type="component" value="Unassembled WGS sequence"/>
</dbReference>
<feature type="domain" description="Tim44-like" evidence="10">
    <location>
        <begin position="216"/>
        <end position="364"/>
    </location>
</feature>
<evidence type="ECO:0000256" key="4">
    <source>
        <dbReference type="ARBA" id="ARBA00023128"/>
    </source>
</evidence>
<keyword evidence="4" id="KW-0496">Mitochondrion</keyword>
<dbReference type="Pfam" id="PF04280">
    <property type="entry name" value="Tim44"/>
    <property type="match status" value="1"/>
</dbReference>
<dbReference type="GO" id="GO:1990904">
    <property type="term" value="C:ribonucleoprotein complex"/>
    <property type="evidence" value="ECO:0007669"/>
    <property type="project" value="UniProtKB-KW"/>
</dbReference>
<comment type="similarity">
    <text evidence="6">Belongs to the mitochondrion-specific ribosomal protein mL45 family.</text>
</comment>
<comment type="function">
    <text evidence="9">Component of the mitochondrial large ribosomal subunit (mt-LSU). Within the mitochondrial ribosomes, required to direct the nascent polypeptide toward the tunnel exit and position the exit at a distance from the membrane surface.</text>
</comment>
<dbReference type="FunFam" id="3.10.450.240:FF:000003">
    <property type="entry name" value="39S ribosomal protein L45, mitochondrial"/>
    <property type="match status" value="1"/>
</dbReference>
<evidence type="ECO:0000256" key="2">
    <source>
        <dbReference type="ARBA" id="ARBA00022946"/>
    </source>
</evidence>
<dbReference type="SMART" id="SM00978">
    <property type="entry name" value="Tim44"/>
    <property type="match status" value="1"/>
</dbReference>
<evidence type="ECO:0000256" key="3">
    <source>
        <dbReference type="ARBA" id="ARBA00022980"/>
    </source>
</evidence>
<keyword evidence="5" id="KW-0687">Ribonucleoprotein</keyword>
<evidence type="ECO:0000256" key="1">
    <source>
        <dbReference type="ARBA" id="ARBA00004173"/>
    </source>
</evidence>
<dbReference type="SUPFAM" id="SSF54427">
    <property type="entry name" value="NTF2-like"/>
    <property type="match status" value="1"/>
</dbReference>
<evidence type="ECO:0000256" key="8">
    <source>
        <dbReference type="ARBA" id="ARBA00043031"/>
    </source>
</evidence>
<evidence type="ECO:0000313" key="12">
    <source>
        <dbReference type="Proteomes" id="UP000694413"/>
    </source>
</evidence>
<evidence type="ECO:0000256" key="7">
    <source>
        <dbReference type="ARBA" id="ARBA00039448"/>
    </source>
</evidence>
<reference evidence="11" key="2">
    <citation type="submission" date="2025-09" db="UniProtKB">
        <authorList>
            <consortium name="Ensembl"/>
        </authorList>
    </citation>
    <scope>IDENTIFICATION</scope>
</reference>
<keyword evidence="12" id="KW-1185">Reference proteome</keyword>